<dbReference type="AlphaFoldDB" id="A0A6G4U0R6"/>
<evidence type="ECO:0000313" key="2">
    <source>
        <dbReference type="EMBL" id="NGN65859.1"/>
    </source>
</evidence>
<feature type="transmembrane region" description="Helical" evidence="1">
    <location>
        <begin position="129"/>
        <end position="151"/>
    </location>
</feature>
<sequence>MDSNPVAIRALRAAVFTAMCVTLSAGAHVLLSTSPLPLTMVAALAGVVFVIAFALAGRRERGFWPIAALIVPLELAADTIFTVGQHACYGKAGGPVAGPLRVMGVDLLCRGGDFGTPLARYAGRTDGSALAASPWLLLAAHVAVGLIAAAWLRRGEAALGQLLRAVAAAAFRPLLLAAAVVAAALTPRKHSVGRAFGPRPIRTVVRLAHSVVRRGPPCPTAA</sequence>
<comment type="caution">
    <text evidence="2">The sequence shown here is derived from an EMBL/GenBank/DDBJ whole genome shotgun (WGS) entry which is preliminary data.</text>
</comment>
<gene>
    <name evidence="2" type="ORF">G5C51_18405</name>
</gene>
<dbReference type="RefSeq" id="WP_165238701.1">
    <property type="nucleotide sequence ID" value="NZ_JAAKZV010000075.1"/>
</dbReference>
<proteinExistence type="predicted"/>
<dbReference type="Proteomes" id="UP000481583">
    <property type="component" value="Unassembled WGS sequence"/>
</dbReference>
<feature type="transmembrane region" description="Helical" evidence="1">
    <location>
        <begin position="12"/>
        <end position="31"/>
    </location>
</feature>
<keyword evidence="1" id="KW-1133">Transmembrane helix</keyword>
<name>A0A6G4U0R6_9ACTN</name>
<keyword evidence="3" id="KW-1185">Reference proteome</keyword>
<reference evidence="2 3" key="1">
    <citation type="submission" date="2020-02" db="EMBL/GenBank/DDBJ databases">
        <title>Whole-genome analyses of novel actinobacteria.</title>
        <authorList>
            <person name="Sahin N."/>
        </authorList>
    </citation>
    <scope>NUCLEOTIDE SEQUENCE [LARGE SCALE GENOMIC DNA]</scope>
    <source>
        <strain evidence="2 3">A7024</strain>
    </source>
</reference>
<evidence type="ECO:0008006" key="4">
    <source>
        <dbReference type="Google" id="ProtNLM"/>
    </source>
</evidence>
<organism evidence="2 3">
    <name type="scientific">Streptomyces coryli</name>
    <dbReference type="NCBI Taxonomy" id="1128680"/>
    <lineage>
        <taxon>Bacteria</taxon>
        <taxon>Bacillati</taxon>
        <taxon>Actinomycetota</taxon>
        <taxon>Actinomycetes</taxon>
        <taxon>Kitasatosporales</taxon>
        <taxon>Streptomycetaceae</taxon>
        <taxon>Streptomyces</taxon>
    </lineage>
</organism>
<keyword evidence="1" id="KW-0812">Transmembrane</keyword>
<evidence type="ECO:0000256" key="1">
    <source>
        <dbReference type="SAM" id="Phobius"/>
    </source>
</evidence>
<evidence type="ECO:0000313" key="3">
    <source>
        <dbReference type="Proteomes" id="UP000481583"/>
    </source>
</evidence>
<dbReference type="EMBL" id="JAAKZV010000075">
    <property type="protein sequence ID" value="NGN65859.1"/>
    <property type="molecule type" value="Genomic_DNA"/>
</dbReference>
<feature type="transmembrane region" description="Helical" evidence="1">
    <location>
        <begin position="37"/>
        <end position="56"/>
    </location>
</feature>
<accession>A0A6G4U0R6</accession>
<protein>
    <recommendedName>
        <fullName evidence="4">Integral membrane protein</fullName>
    </recommendedName>
</protein>
<feature type="transmembrane region" description="Helical" evidence="1">
    <location>
        <begin position="163"/>
        <end position="185"/>
    </location>
</feature>
<keyword evidence="1" id="KW-0472">Membrane</keyword>